<comment type="similarity">
    <text evidence="3">Belongs to the class-II aminoacyl-tRNA synthetase family. Alax-L subfamily.</text>
</comment>
<dbReference type="InterPro" id="IPR018165">
    <property type="entry name" value="Ala-tRNA-synth_IIc_core"/>
</dbReference>
<dbReference type="Pfam" id="PF01411">
    <property type="entry name" value="tRNA-synt_2c"/>
    <property type="match status" value="1"/>
</dbReference>
<comment type="subcellular location">
    <subcellularLocation>
        <location evidence="2">Cytoplasm</location>
    </subcellularLocation>
</comment>
<proteinExistence type="evidence at transcript level"/>
<dbReference type="GO" id="GO:0005737">
    <property type="term" value="C:cytoplasm"/>
    <property type="evidence" value="ECO:0007669"/>
    <property type="project" value="UniProtKB-SubCell"/>
</dbReference>
<evidence type="ECO:0000256" key="2">
    <source>
        <dbReference type="ARBA" id="ARBA00004496"/>
    </source>
</evidence>
<dbReference type="Gene3D" id="3.30.980.10">
    <property type="entry name" value="Threonyl-trna Synthetase, Chain A, domain 2"/>
    <property type="match status" value="1"/>
</dbReference>
<dbReference type="SMART" id="SM00863">
    <property type="entry name" value="tRNA_SAD"/>
    <property type="match status" value="1"/>
</dbReference>
<dbReference type="GO" id="GO:0006419">
    <property type="term" value="P:alanyl-tRNA aminoacylation"/>
    <property type="evidence" value="ECO:0007669"/>
    <property type="project" value="InterPro"/>
</dbReference>
<dbReference type="InterPro" id="IPR012947">
    <property type="entry name" value="tRNA_SAD"/>
</dbReference>
<dbReference type="GO" id="GO:0004813">
    <property type="term" value="F:alanine-tRNA ligase activity"/>
    <property type="evidence" value="ECO:0007669"/>
    <property type="project" value="InterPro"/>
</dbReference>
<dbReference type="FunFam" id="3.30.980.10:FF:000008">
    <property type="entry name" value="Similar to alanyl-tRNA synthetase"/>
    <property type="match status" value="1"/>
</dbReference>
<dbReference type="PANTHER" id="PTHR43462:SF2">
    <property type="entry name" value="THREONYL AND ALANYL TRNA SYNTHETASE SECOND ADDITIONAL DOMAIN-CONTAINING PROTEIN"/>
    <property type="match status" value="1"/>
</dbReference>
<dbReference type="InterPro" id="IPR018164">
    <property type="entry name" value="Ala-tRNA-synth_IIc_N"/>
</dbReference>
<dbReference type="SUPFAM" id="SSF50447">
    <property type="entry name" value="Translation proteins"/>
    <property type="match status" value="1"/>
</dbReference>
<sequence>MADSMDSPTTKLAYFDDMWQLKSRASFISMVADGERLAVIVDSTILYPQGGGQPADIGFIYDLDERLKFRVQDVRSRNGVVFHYGYFDSPLSEQSTFQKGQEVILSVDEHRRGLNSRLHSAGHLLDVCMHNIGLASLESGKGHHFPDGAFVEYKGKIPADDLERKREALEKEAKRLVSIGGKVSAAIVPYESAAALCGGELPEYIPKDTTPRIVMLGDNLGCPCGGTHVADISDIGIIKVSQIRVRKGLTKVSYTIGP</sequence>
<feature type="domain" description="Alanyl-transfer RNA synthetases family profile" evidence="4">
    <location>
        <begin position="1"/>
        <end position="258"/>
    </location>
</feature>
<evidence type="ECO:0000256" key="3">
    <source>
        <dbReference type="ARBA" id="ARBA00008429"/>
    </source>
</evidence>
<dbReference type="Gene3D" id="2.40.30.130">
    <property type="match status" value="1"/>
</dbReference>
<dbReference type="InterPro" id="IPR009000">
    <property type="entry name" value="Transl_B-barrel_sf"/>
</dbReference>
<accession>B8LNN6</accession>
<dbReference type="PANTHER" id="PTHR43462">
    <property type="entry name" value="ALANYL-TRNA EDITING PROTEIN"/>
    <property type="match status" value="1"/>
</dbReference>
<dbReference type="GO" id="GO:0003676">
    <property type="term" value="F:nucleic acid binding"/>
    <property type="evidence" value="ECO:0007669"/>
    <property type="project" value="InterPro"/>
</dbReference>
<dbReference type="EMBL" id="EF677444">
    <property type="protein sequence ID" value="ABR17266.1"/>
    <property type="molecule type" value="mRNA"/>
</dbReference>
<dbReference type="InterPro" id="IPR018163">
    <property type="entry name" value="Thr/Ala-tRNA-synth_IIc_edit"/>
</dbReference>
<protein>
    <recommendedName>
        <fullName evidence="4">Alanyl-transfer RNA synthetases family profile domain-containing protein</fullName>
    </recommendedName>
</protein>
<evidence type="ECO:0000313" key="5">
    <source>
        <dbReference type="EMBL" id="ABR17266.1"/>
    </source>
</evidence>
<name>B8LNN6_PICSI</name>
<reference evidence="5" key="1">
    <citation type="submission" date="2007-06" db="EMBL/GenBank/DDBJ databases">
        <title>Full length cDNA sequences from Sitka Spruce (Picea sitchensis).</title>
        <authorList>
            <person name="Ralph S.G."/>
            <person name="Chun H.E."/>
            <person name="Liao N."/>
            <person name="Ali J."/>
            <person name="Reid K."/>
            <person name="Kolosova N."/>
            <person name="Cooper N."/>
            <person name="Cullis C."/>
            <person name="Jancsik S."/>
            <person name="Moore R."/>
            <person name="Mayo M."/>
            <person name="Wagner S."/>
            <person name="Holt R.A."/>
            <person name="Jones S.J.M."/>
            <person name="Marra M.A."/>
            <person name="Ritland C.E."/>
            <person name="Ritland K."/>
            <person name="Bohlmann J."/>
        </authorList>
    </citation>
    <scope>NUCLEOTIDE SEQUENCE</scope>
    <source>
        <tissue evidence="5">Green portion of the leader tissue</tissue>
    </source>
</reference>
<dbReference type="AlphaFoldDB" id="B8LNN6"/>
<comment type="cofactor">
    <cofactor evidence="1">
        <name>Zn(2+)</name>
        <dbReference type="ChEBI" id="CHEBI:29105"/>
    </cofactor>
</comment>
<evidence type="ECO:0000259" key="4">
    <source>
        <dbReference type="PROSITE" id="PS50860"/>
    </source>
</evidence>
<dbReference type="GO" id="GO:0005524">
    <property type="term" value="F:ATP binding"/>
    <property type="evidence" value="ECO:0007669"/>
    <property type="project" value="InterPro"/>
</dbReference>
<dbReference type="SUPFAM" id="SSF55186">
    <property type="entry name" value="ThrRS/AlaRS common domain"/>
    <property type="match status" value="1"/>
</dbReference>
<dbReference type="InterPro" id="IPR051335">
    <property type="entry name" value="Alanyl-tRNA_Editing_Enzymes"/>
</dbReference>
<dbReference type="PROSITE" id="PS50860">
    <property type="entry name" value="AA_TRNA_LIGASE_II_ALA"/>
    <property type="match status" value="1"/>
</dbReference>
<organism evidence="5">
    <name type="scientific">Picea sitchensis</name>
    <name type="common">Sitka spruce</name>
    <name type="synonym">Pinus sitchensis</name>
    <dbReference type="NCBI Taxonomy" id="3332"/>
    <lineage>
        <taxon>Eukaryota</taxon>
        <taxon>Viridiplantae</taxon>
        <taxon>Streptophyta</taxon>
        <taxon>Embryophyta</taxon>
        <taxon>Tracheophyta</taxon>
        <taxon>Spermatophyta</taxon>
        <taxon>Pinopsida</taxon>
        <taxon>Pinidae</taxon>
        <taxon>Conifers I</taxon>
        <taxon>Pinales</taxon>
        <taxon>Pinaceae</taxon>
        <taxon>Picea</taxon>
    </lineage>
</organism>
<evidence type="ECO:0000256" key="1">
    <source>
        <dbReference type="ARBA" id="ARBA00001947"/>
    </source>
</evidence>